<dbReference type="InterPro" id="IPR036259">
    <property type="entry name" value="MFS_trans_sf"/>
</dbReference>
<proteinExistence type="inferred from homology"/>
<dbReference type="STRING" id="4999.A0A1Y1UDY9"/>
<dbReference type="AlphaFoldDB" id="A0A1Y1UDY9"/>
<accession>A0A1Y1UDY9</accession>
<feature type="transmembrane region" description="Helical" evidence="8">
    <location>
        <begin position="427"/>
        <end position="445"/>
    </location>
</feature>
<dbReference type="GO" id="GO:0006914">
    <property type="term" value="P:autophagy"/>
    <property type="evidence" value="ECO:0007669"/>
    <property type="project" value="UniProtKB-KW"/>
</dbReference>
<feature type="transmembrane region" description="Helical" evidence="8">
    <location>
        <begin position="457"/>
        <end position="486"/>
    </location>
</feature>
<comment type="function">
    <text evidence="8">Vacuolar effluxer which mediate the efflux of amino acids resulting from autophagic degradation. The release of autophagic amino acids allows the maintenance of protein synthesis and viability during nitrogen starvation.</text>
</comment>
<evidence type="ECO:0000256" key="7">
    <source>
        <dbReference type="ARBA" id="ARBA00023136"/>
    </source>
</evidence>
<keyword evidence="6 8" id="KW-0072">Autophagy</keyword>
<dbReference type="PANTHER" id="PTHR23519:SF5">
    <property type="entry name" value="AUTOPHAGY-RELATED PROTEIN"/>
    <property type="match status" value="1"/>
</dbReference>
<dbReference type="EMBL" id="NBSH01000008">
    <property type="protein sequence ID" value="ORX36209.1"/>
    <property type="molecule type" value="Genomic_DNA"/>
</dbReference>
<dbReference type="GO" id="GO:0005774">
    <property type="term" value="C:vacuolar membrane"/>
    <property type="evidence" value="ECO:0007669"/>
    <property type="project" value="UniProtKB-SubCell"/>
</dbReference>
<feature type="transmembrane region" description="Helical" evidence="8">
    <location>
        <begin position="396"/>
        <end position="421"/>
    </location>
</feature>
<dbReference type="SUPFAM" id="SSF103473">
    <property type="entry name" value="MFS general substrate transporter"/>
    <property type="match status" value="1"/>
</dbReference>
<name>A0A1Y1UDY9_9TREE</name>
<comment type="caution">
    <text evidence="9">The sequence shown here is derived from an EMBL/GenBank/DDBJ whole genome shotgun (WGS) entry which is preliminary data.</text>
</comment>
<dbReference type="Pfam" id="PF11700">
    <property type="entry name" value="ATG22"/>
    <property type="match status" value="1"/>
</dbReference>
<feature type="transmembrane region" description="Helical" evidence="8">
    <location>
        <begin position="232"/>
        <end position="260"/>
    </location>
</feature>
<dbReference type="RefSeq" id="XP_021870310.1">
    <property type="nucleotide sequence ID" value="XM_022016057.1"/>
</dbReference>
<dbReference type="GeneID" id="33557866"/>
<dbReference type="InterPro" id="IPR050495">
    <property type="entry name" value="ATG22/LtaA_families"/>
</dbReference>
<dbReference type="InterPro" id="IPR024671">
    <property type="entry name" value="Atg22-like"/>
</dbReference>
<comment type="subcellular location">
    <subcellularLocation>
        <location evidence="1 8">Vacuole membrane</location>
        <topology evidence="1 8">Multi-pass membrane protein</topology>
    </subcellularLocation>
</comment>
<comment type="similarity">
    <text evidence="2 8">Belongs to the ATG22 family.</text>
</comment>
<feature type="transmembrane region" description="Helical" evidence="8">
    <location>
        <begin position="492"/>
        <end position="511"/>
    </location>
</feature>
<dbReference type="Proteomes" id="UP000193218">
    <property type="component" value="Unassembled WGS sequence"/>
</dbReference>
<keyword evidence="10" id="KW-1185">Reference proteome</keyword>
<dbReference type="GO" id="GO:0006865">
    <property type="term" value="P:amino acid transport"/>
    <property type="evidence" value="ECO:0007669"/>
    <property type="project" value="UniProtKB-KW"/>
</dbReference>
<feature type="transmembrane region" description="Helical" evidence="8">
    <location>
        <begin position="365"/>
        <end position="384"/>
    </location>
</feature>
<gene>
    <name evidence="9" type="ORF">BD324DRAFT_627892</name>
</gene>
<evidence type="ECO:0000256" key="8">
    <source>
        <dbReference type="RuleBase" id="RU363073"/>
    </source>
</evidence>
<feature type="transmembrane region" description="Helical" evidence="8">
    <location>
        <begin position="327"/>
        <end position="345"/>
    </location>
</feature>
<evidence type="ECO:0000256" key="1">
    <source>
        <dbReference type="ARBA" id="ARBA00004128"/>
    </source>
</evidence>
<organism evidence="9 10">
    <name type="scientific">Kockovaella imperatae</name>
    <dbReference type="NCBI Taxonomy" id="4999"/>
    <lineage>
        <taxon>Eukaryota</taxon>
        <taxon>Fungi</taxon>
        <taxon>Dikarya</taxon>
        <taxon>Basidiomycota</taxon>
        <taxon>Agaricomycotina</taxon>
        <taxon>Tremellomycetes</taxon>
        <taxon>Tremellales</taxon>
        <taxon>Cuniculitremaceae</taxon>
        <taxon>Kockovaella</taxon>
    </lineage>
</organism>
<reference evidence="9 10" key="1">
    <citation type="submission" date="2017-03" db="EMBL/GenBank/DDBJ databases">
        <title>Widespread Adenine N6-methylation of Active Genes in Fungi.</title>
        <authorList>
            <consortium name="DOE Joint Genome Institute"/>
            <person name="Mondo S.J."/>
            <person name="Dannebaum R.O."/>
            <person name="Kuo R.C."/>
            <person name="Louie K.B."/>
            <person name="Bewick A.J."/>
            <person name="Labutti K."/>
            <person name="Haridas S."/>
            <person name="Kuo A."/>
            <person name="Salamov A."/>
            <person name="Ahrendt S.R."/>
            <person name="Lau R."/>
            <person name="Bowen B.P."/>
            <person name="Lipzen A."/>
            <person name="Sullivan W."/>
            <person name="Andreopoulos W.B."/>
            <person name="Clum A."/>
            <person name="Lindquist E."/>
            <person name="Daum C."/>
            <person name="Northen T.R."/>
            <person name="Ramamoorthy G."/>
            <person name="Schmitz R.J."/>
            <person name="Gryganskyi A."/>
            <person name="Culley D."/>
            <person name="Magnuson J."/>
            <person name="James T.Y."/>
            <person name="O'Malley M.A."/>
            <person name="Stajich J.E."/>
            <person name="Spatafora J.W."/>
            <person name="Visel A."/>
            <person name="Grigoriev I.V."/>
        </authorList>
    </citation>
    <scope>NUCLEOTIDE SEQUENCE [LARGE SCALE GENOMIC DNA]</scope>
    <source>
        <strain evidence="9 10">NRRL Y-17943</strain>
    </source>
</reference>
<evidence type="ECO:0000256" key="6">
    <source>
        <dbReference type="ARBA" id="ARBA00023006"/>
    </source>
</evidence>
<dbReference type="PANTHER" id="PTHR23519">
    <property type="entry name" value="AUTOPHAGY-RELATED PROTEIN 22"/>
    <property type="match status" value="1"/>
</dbReference>
<feature type="transmembrane region" description="Helical" evidence="8">
    <location>
        <begin position="272"/>
        <end position="291"/>
    </location>
</feature>
<comment type="caution">
    <text evidence="8">Lacks conserved residue(s) required for the propagation of feature annotation.</text>
</comment>
<feature type="transmembrane region" description="Helical" evidence="8">
    <location>
        <begin position="113"/>
        <end position="132"/>
    </location>
</feature>
<dbReference type="OrthoDB" id="42657at2759"/>
<dbReference type="Gene3D" id="1.20.1250.20">
    <property type="entry name" value="MFS general substrate transporter like domains"/>
    <property type="match status" value="1"/>
</dbReference>
<keyword evidence="5 8" id="KW-1133">Transmembrane helix</keyword>
<keyword evidence="8" id="KW-0926">Vacuole</keyword>
<evidence type="ECO:0000256" key="2">
    <source>
        <dbReference type="ARBA" id="ARBA00006978"/>
    </source>
</evidence>
<keyword evidence="8" id="KW-0029">Amino-acid transport</keyword>
<keyword evidence="4 8" id="KW-0812">Transmembrane</keyword>
<evidence type="ECO:0000313" key="9">
    <source>
        <dbReference type="EMBL" id="ORX36209.1"/>
    </source>
</evidence>
<keyword evidence="3 8" id="KW-0813">Transport</keyword>
<protein>
    <recommendedName>
        <fullName evidence="8">Autophagy-related protein</fullName>
    </recommendedName>
</protein>
<evidence type="ECO:0000256" key="4">
    <source>
        <dbReference type="ARBA" id="ARBA00022692"/>
    </source>
</evidence>
<evidence type="ECO:0000313" key="10">
    <source>
        <dbReference type="Proteomes" id="UP000193218"/>
    </source>
</evidence>
<dbReference type="InParanoid" id="A0A1Y1UDY9"/>
<sequence length="556" mass="61585">MSNKMEATETPLEEKKDAYEISPAPVLVDDRPVFTTGDEVGAAIVEQQHVIPSTGQRKPTSKLEYILFNIFYFSNNGAPIGGNGGALRQALLNLQFPNNYVPWGGQYQPMNSMLLDVTGILFAVQLVVLMTLGPYADYGNWRPWIMIFFQLVLEACQFAMCGLSKPGQWQVAQALYVLGSISANVVGAFYAATYPGIVRDLPSLIKSEEEVRAGTKTPEEHAKLDMYERAQLYNLVNITGSALVVLFYAIAIGIAAKIGYDSPQTLIKSYRILMGYFGVVTVLCTTPFFLVQKHRPGQQLPKGTSMWSAGPKQVWSAAKSARHLKQCLMYLAAYLLVSETFGTYFNVTGILQNEIINYSPTMLNVFSLCSDLGGGSGTVFMWYLQKRYRFSIKKAVLYGACMTLVPSLWGGIGCFTNKIGFKHVWEFWVASFWNFQTAAWGAYSTSMISEVVPAPKAFMFFSLFNLVSQTSGFIGPFVSAAIIKAAHGNNNVAYWFLLGMGVIGCVCIYLVDTEKGKIDVARYLEREAQELYDEEQRTHAANIEEKAGVVGHLETV</sequence>
<evidence type="ECO:0000256" key="5">
    <source>
        <dbReference type="ARBA" id="ARBA00022989"/>
    </source>
</evidence>
<keyword evidence="7 8" id="KW-0472">Membrane</keyword>
<evidence type="ECO:0000256" key="3">
    <source>
        <dbReference type="ARBA" id="ARBA00022448"/>
    </source>
</evidence>